<evidence type="ECO:0000313" key="4">
    <source>
        <dbReference type="Proteomes" id="UP000028549"/>
    </source>
</evidence>
<evidence type="ECO:0000259" key="2">
    <source>
        <dbReference type="SMART" id="SM00014"/>
    </source>
</evidence>
<sequence>MKNEAQERLSKSFIMYSILLIGACCFVFIEFADEVIEMELKSFDNPIIQYIHGFRTPLFGEIMSAVTSLGSVTGIMIGMSIALIFLLIARQWWEGLFLIVSVSGSSLLNYYLKWLFKRDRPTFNPLVDESGYSFPSGHSMVSFSFIGILAYLLTTMVRKKSMKVLILTLSMLLILLIGFSRIYLGVHYPSDVIAGFAAGCAWLVICIAALKYKLQR</sequence>
<proteinExistence type="predicted"/>
<feature type="transmembrane region" description="Helical" evidence="1">
    <location>
        <begin position="164"/>
        <end position="186"/>
    </location>
</feature>
<accession>A0A084GIZ1</accession>
<keyword evidence="4" id="KW-1185">Reference proteome</keyword>
<dbReference type="PANTHER" id="PTHR14969">
    <property type="entry name" value="SPHINGOSINE-1-PHOSPHATE PHOSPHOHYDROLASE"/>
    <property type="match status" value="1"/>
</dbReference>
<dbReference type="PROSITE" id="PS51257">
    <property type="entry name" value="PROKAR_LIPOPROTEIN"/>
    <property type="match status" value="1"/>
</dbReference>
<protein>
    <recommendedName>
        <fullName evidence="2">Phosphatidic acid phosphatase type 2/haloperoxidase domain-containing protein</fullName>
    </recommendedName>
</protein>
<name>A0A084GIZ1_METID</name>
<feature type="transmembrane region" description="Helical" evidence="1">
    <location>
        <begin position="132"/>
        <end position="152"/>
    </location>
</feature>
<dbReference type="CDD" id="cd03392">
    <property type="entry name" value="PAP2_like_2"/>
    <property type="match status" value="1"/>
</dbReference>
<dbReference type="SMART" id="SM00014">
    <property type="entry name" value="acidPPc"/>
    <property type="match status" value="1"/>
</dbReference>
<comment type="caution">
    <text evidence="3">The sequence shown here is derived from an EMBL/GenBank/DDBJ whole genome shotgun (WGS) entry which is preliminary data.</text>
</comment>
<dbReference type="AlphaFoldDB" id="A0A084GIZ1"/>
<dbReference type="OrthoDB" id="9789113at2"/>
<keyword evidence="1" id="KW-0812">Transmembrane</keyword>
<feature type="transmembrane region" description="Helical" evidence="1">
    <location>
        <begin position="62"/>
        <end position="88"/>
    </location>
</feature>
<dbReference type="PANTHER" id="PTHR14969:SF13">
    <property type="entry name" value="AT30094P"/>
    <property type="match status" value="1"/>
</dbReference>
<gene>
    <name evidence="3" type="ORF">GS18_0220935</name>
</gene>
<feature type="domain" description="Phosphatidic acid phosphatase type 2/haloperoxidase" evidence="2">
    <location>
        <begin position="96"/>
        <end position="207"/>
    </location>
</feature>
<dbReference type="Proteomes" id="UP000028549">
    <property type="component" value="Unassembled WGS sequence"/>
</dbReference>
<dbReference type="Pfam" id="PF01569">
    <property type="entry name" value="PAP2"/>
    <property type="match status" value="1"/>
</dbReference>
<dbReference type="InterPro" id="IPR000326">
    <property type="entry name" value="PAP2/HPO"/>
</dbReference>
<dbReference type="STRING" id="246786.GS18_0220935"/>
<evidence type="ECO:0000313" key="3">
    <source>
        <dbReference type="EMBL" id="KEZ47303.1"/>
    </source>
</evidence>
<feature type="transmembrane region" description="Helical" evidence="1">
    <location>
        <begin position="12"/>
        <end position="32"/>
    </location>
</feature>
<dbReference type="SUPFAM" id="SSF48317">
    <property type="entry name" value="Acid phosphatase/Vanadium-dependent haloperoxidase"/>
    <property type="match status" value="1"/>
</dbReference>
<keyword evidence="1" id="KW-1133">Transmembrane helix</keyword>
<dbReference type="RefSeq" id="WP_029567269.1">
    <property type="nucleotide sequence ID" value="NZ_CANLZQ010000009.1"/>
</dbReference>
<dbReference type="Gene3D" id="1.20.144.10">
    <property type="entry name" value="Phosphatidic acid phosphatase type 2/haloperoxidase"/>
    <property type="match status" value="2"/>
</dbReference>
<dbReference type="EMBL" id="JNVC02000024">
    <property type="protein sequence ID" value="KEZ47303.1"/>
    <property type="molecule type" value="Genomic_DNA"/>
</dbReference>
<feature type="transmembrane region" description="Helical" evidence="1">
    <location>
        <begin position="192"/>
        <end position="210"/>
    </location>
</feature>
<reference evidence="3 4" key="1">
    <citation type="journal article" date="2005" name="Int. J. Syst. Evol. Microbiol.">
        <title>Bacillus cibi sp. nov., isolated from jeotgal, a traditional Korean fermented seafood.</title>
        <authorList>
            <person name="Yoon J.H."/>
            <person name="Lee C.H."/>
            <person name="Oh T.K."/>
        </authorList>
    </citation>
    <scope>NUCLEOTIDE SEQUENCE [LARGE SCALE GENOMIC DNA]</scope>
    <source>
        <strain evidence="3 4">DSM 16189</strain>
    </source>
</reference>
<dbReference type="InterPro" id="IPR036938">
    <property type="entry name" value="PAP2/HPO_sf"/>
</dbReference>
<evidence type="ECO:0000256" key="1">
    <source>
        <dbReference type="SAM" id="Phobius"/>
    </source>
</evidence>
<organism evidence="3 4">
    <name type="scientific">Metabacillus indicus</name>
    <name type="common">Bacillus indicus</name>
    <dbReference type="NCBI Taxonomy" id="246786"/>
    <lineage>
        <taxon>Bacteria</taxon>
        <taxon>Bacillati</taxon>
        <taxon>Bacillota</taxon>
        <taxon>Bacilli</taxon>
        <taxon>Bacillales</taxon>
        <taxon>Bacillaceae</taxon>
        <taxon>Metabacillus</taxon>
    </lineage>
</organism>
<feature type="transmembrane region" description="Helical" evidence="1">
    <location>
        <begin position="95"/>
        <end position="112"/>
    </location>
</feature>
<keyword evidence="1" id="KW-0472">Membrane</keyword>